<dbReference type="InterPro" id="IPR052762">
    <property type="entry name" value="PCW_deacetylase/CE"/>
</dbReference>
<dbReference type="CDD" id="cd01831">
    <property type="entry name" value="Endoglucanase_E_like"/>
    <property type="match status" value="1"/>
</dbReference>
<feature type="signal peptide" evidence="1">
    <location>
        <begin position="1"/>
        <end position="22"/>
    </location>
</feature>
<dbReference type="GO" id="GO:0052689">
    <property type="term" value="F:carboxylic ester hydrolase activity"/>
    <property type="evidence" value="ECO:0007669"/>
    <property type="project" value="InterPro"/>
</dbReference>
<dbReference type="PANTHER" id="PTHR37834">
    <property type="entry name" value="GDSL-LIKE LIPASE/ACYLHYDROLASE DOMAIN PROTEIN (AFU_ORTHOLOGUE AFUA_2G00620)"/>
    <property type="match status" value="1"/>
</dbReference>
<dbReference type="Gene3D" id="3.40.50.1110">
    <property type="entry name" value="SGNH hydrolase"/>
    <property type="match status" value="1"/>
</dbReference>
<sequence length="369" mass="41143">MAKISRIAILAMLFSLASFCKAQTLITPDNDKLVYVGRVCTANPSAYTWSYPGVQIHAVVEGTSTVSIRTKAKCGDFMVEIDDREPYKIKVGEGSGTGLNLAETLVAKNLDKGQHRLTLTYVVEGLTLKPVFYGLLLEREGRLAEQLPQLPERKIEFIGNSITCSLGIEYPEPGNPKSSFANENQYYSYEAIACRELNAQCFVVARSGIGVYRNSGGKPAGDKDVLPAYYPYTHFQLGGDRWDFSRFTPDVVCINLGTNDTSNPSYSVDLLAKGYDNFLKTIRGNYPNAKIVLLTGTMRVGQRLADMKTAQKRAIEWANQRGDNEIYRLDFTPADGSLGYGQYKHPSARQHQQMAKELVPFLRNIMNWE</sequence>
<feature type="chain" id="PRO_5024421978" evidence="1">
    <location>
        <begin position="23"/>
        <end position="369"/>
    </location>
</feature>
<dbReference type="InterPro" id="IPR036514">
    <property type="entry name" value="SGNH_hydro_sf"/>
</dbReference>
<dbReference type="RefSeq" id="WP_111898626.1">
    <property type="nucleotide sequence ID" value="NZ_CP033459.1"/>
</dbReference>
<dbReference type="Pfam" id="PF17996">
    <property type="entry name" value="CE2_N"/>
    <property type="match status" value="1"/>
</dbReference>
<dbReference type="AlphaFoldDB" id="A0A5P8E4W9"/>
<reference evidence="4 5" key="1">
    <citation type="submission" date="2018-11" db="EMBL/GenBank/DDBJ databases">
        <authorList>
            <person name="Na S.W."/>
            <person name="Baik M."/>
        </authorList>
    </citation>
    <scope>NUCLEOTIDE SEQUENCE [LARGE SCALE GENOMIC DNA]</scope>
    <source>
        <strain evidence="4 5">E39</strain>
    </source>
</reference>
<proteinExistence type="predicted"/>
<evidence type="ECO:0000259" key="3">
    <source>
        <dbReference type="Pfam" id="PF17996"/>
    </source>
</evidence>
<dbReference type="SUPFAM" id="SSF52266">
    <property type="entry name" value="SGNH hydrolase"/>
    <property type="match status" value="1"/>
</dbReference>
<evidence type="ECO:0000313" key="5">
    <source>
        <dbReference type="Proteomes" id="UP000249375"/>
    </source>
</evidence>
<dbReference type="PANTHER" id="PTHR37834:SF2">
    <property type="entry name" value="ESTERASE, SGNH HYDROLASE-TYPE"/>
    <property type="match status" value="1"/>
</dbReference>
<dbReference type="InterPro" id="IPR013830">
    <property type="entry name" value="SGNH_hydro"/>
</dbReference>
<evidence type="ECO:0000256" key="1">
    <source>
        <dbReference type="SAM" id="SignalP"/>
    </source>
</evidence>
<dbReference type="EMBL" id="CP033459">
    <property type="protein sequence ID" value="QFQ12079.1"/>
    <property type="molecule type" value="Genomic_DNA"/>
</dbReference>
<dbReference type="Gene3D" id="2.60.120.260">
    <property type="entry name" value="Galactose-binding domain-like"/>
    <property type="match status" value="1"/>
</dbReference>
<dbReference type="Proteomes" id="UP000249375">
    <property type="component" value="Chromosome"/>
</dbReference>
<dbReference type="InterPro" id="IPR037461">
    <property type="entry name" value="CtCE2-like_dom"/>
</dbReference>
<keyword evidence="1" id="KW-0732">Signal</keyword>
<dbReference type="OrthoDB" id="9801375at2"/>
<organism evidence="4 5">
    <name type="scientific">Pseudoprevotella muciniphila</name>
    <dbReference type="NCBI Taxonomy" id="2133944"/>
    <lineage>
        <taxon>Bacteria</taxon>
        <taxon>Pseudomonadati</taxon>
        <taxon>Bacteroidota</taxon>
        <taxon>Bacteroidia</taxon>
        <taxon>Bacteroidales</taxon>
        <taxon>Prevotellaceae</taxon>
        <taxon>Pseudoprevotella</taxon>
    </lineage>
</organism>
<gene>
    <name evidence="4" type="ORF">C7Y71_003060</name>
</gene>
<feature type="domain" description="SGNH hydrolase-type esterase" evidence="2">
    <location>
        <begin position="157"/>
        <end position="323"/>
    </location>
</feature>
<dbReference type="InterPro" id="IPR040794">
    <property type="entry name" value="CE2_N"/>
</dbReference>
<keyword evidence="5" id="KW-1185">Reference proteome</keyword>
<feature type="domain" description="Carbohydrate esterase 2 N-terminal" evidence="3">
    <location>
        <begin position="35"/>
        <end position="144"/>
    </location>
</feature>
<protein>
    <submittedName>
        <fullName evidence="4">Lipase</fullName>
    </submittedName>
</protein>
<dbReference type="KEGG" id="alq:C7Y71_003060"/>
<accession>A0A5P8E4W9</accession>
<name>A0A5P8E4W9_9BACT</name>
<evidence type="ECO:0000259" key="2">
    <source>
        <dbReference type="Pfam" id="PF13472"/>
    </source>
</evidence>
<evidence type="ECO:0000313" key="4">
    <source>
        <dbReference type="EMBL" id="QFQ12079.1"/>
    </source>
</evidence>
<dbReference type="Pfam" id="PF13472">
    <property type="entry name" value="Lipase_GDSL_2"/>
    <property type="match status" value="1"/>
</dbReference>